<dbReference type="EMBL" id="CAJNDS010000069">
    <property type="protein sequence ID" value="CAE6942977.1"/>
    <property type="molecule type" value="Genomic_DNA"/>
</dbReference>
<reference evidence="2" key="1">
    <citation type="submission" date="2021-02" db="EMBL/GenBank/DDBJ databases">
        <authorList>
            <person name="Dougan E. K."/>
            <person name="Rhodes N."/>
            <person name="Thang M."/>
            <person name="Chan C."/>
        </authorList>
    </citation>
    <scope>NUCLEOTIDE SEQUENCE</scope>
</reference>
<dbReference type="AlphaFoldDB" id="A0A812H8Z3"/>
<proteinExistence type="predicted"/>
<evidence type="ECO:0000313" key="2">
    <source>
        <dbReference type="EMBL" id="CAE6942977.1"/>
    </source>
</evidence>
<feature type="compositionally biased region" description="Basic and acidic residues" evidence="1">
    <location>
        <begin position="18"/>
        <end position="38"/>
    </location>
</feature>
<feature type="region of interest" description="Disordered" evidence="1">
    <location>
        <begin position="106"/>
        <end position="149"/>
    </location>
</feature>
<evidence type="ECO:0000313" key="3">
    <source>
        <dbReference type="Proteomes" id="UP000604046"/>
    </source>
</evidence>
<sequence>MMSNSGRGQGQAPTFLQARKDPNGRLRPRIRPERHKETQAASMRTSICLALPTKSALVALVADGAETAVPARFPASSEGKHMIFNTPAGKVECTEHEVVRCDAVELDQPTRQQERHSTNPEADGSSWSTTSGPFGHGHTRLTECFQGDQ</sequence>
<organism evidence="2 3">
    <name type="scientific">Symbiodinium natans</name>
    <dbReference type="NCBI Taxonomy" id="878477"/>
    <lineage>
        <taxon>Eukaryota</taxon>
        <taxon>Sar</taxon>
        <taxon>Alveolata</taxon>
        <taxon>Dinophyceae</taxon>
        <taxon>Suessiales</taxon>
        <taxon>Symbiodiniaceae</taxon>
        <taxon>Symbiodinium</taxon>
    </lineage>
</organism>
<evidence type="ECO:0000256" key="1">
    <source>
        <dbReference type="SAM" id="MobiDB-lite"/>
    </source>
</evidence>
<feature type="region of interest" description="Disordered" evidence="1">
    <location>
        <begin position="1"/>
        <end position="42"/>
    </location>
</feature>
<feature type="compositionally biased region" description="Polar residues" evidence="1">
    <location>
        <begin position="1"/>
        <end position="14"/>
    </location>
</feature>
<comment type="caution">
    <text evidence="2">The sequence shown here is derived from an EMBL/GenBank/DDBJ whole genome shotgun (WGS) entry which is preliminary data.</text>
</comment>
<accession>A0A812H8Z3</accession>
<keyword evidence="3" id="KW-1185">Reference proteome</keyword>
<gene>
    <name evidence="2" type="ORF">SNAT2548_LOCUS1287</name>
</gene>
<name>A0A812H8Z3_9DINO</name>
<protein>
    <submittedName>
        <fullName evidence="2">Uncharacterized protein</fullName>
    </submittedName>
</protein>
<dbReference type="Proteomes" id="UP000604046">
    <property type="component" value="Unassembled WGS sequence"/>
</dbReference>